<dbReference type="Proteomes" id="UP000006718">
    <property type="component" value="Chromosome 7"/>
</dbReference>
<reference evidence="2" key="2">
    <citation type="submission" date="2019-01" db="EMBL/GenBank/DDBJ databases">
        <authorList>
            <person name="Graves T."/>
            <person name="Eichler E.E."/>
            <person name="Wilson R.K."/>
        </authorList>
    </citation>
    <scope>NUCLEOTIDE SEQUENCE [LARGE SCALE GENOMIC DNA]</scope>
    <source>
        <strain evidence="2">17573</strain>
    </source>
</reference>
<keyword evidence="1" id="KW-0732">Signal</keyword>
<dbReference type="AlphaFoldDB" id="A0A5F7ZNA6"/>
<dbReference type="GeneTree" id="ENSGT01150000286943"/>
<dbReference type="Ensembl" id="ENSMMUT00000101012.1">
    <property type="protein sequence ID" value="ENSMMUP00000066109.1"/>
    <property type="gene ID" value="ENSMMUG00000063892.1"/>
</dbReference>
<dbReference type="PRINTS" id="PR02045">
    <property type="entry name" value="F138DOMAIN"/>
</dbReference>
<evidence type="ECO:0000313" key="2">
    <source>
        <dbReference type="Ensembl" id="ENSMMUP00000066109.1"/>
    </source>
</evidence>
<dbReference type="PANTHER" id="PTHR12138">
    <property type="entry name" value="PRIMATE-EXPANDED PROTEIN FAMILY"/>
    <property type="match status" value="1"/>
</dbReference>
<protein>
    <submittedName>
        <fullName evidence="2">Uncharacterized protein</fullName>
    </submittedName>
</protein>
<reference evidence="2" key="3">
    <citation type="submission" date="2025-08" db="UniProtKB">
        <authorList>
            <consortium name="Ensembl"/>
        </authorList>
    </citation>
    <scope>IDENTIFICATION</scope>
    <source>
        <strain evidence="2">17573</strain>
    </source>
</reference>
<accession>A0A5F7ZNA6</accession>
<keyword evidence="3" id="KW-1185">Reference proteome</keyword>
<evidence type="ECO:0000313" key="3">
    <source>
        <dbReference type="Proteomes" id="UP000006718"/>
    </source>
</evidence>
<reference evidence="3" key="1">
    <citation type="journal article" date="2007" name="Science">
        <title>Evolutionary and biomedical insights from the rhesus macaque genome.</title>
        <authorList>
            <person name="Gibbs R.A."/>
            <person name="Rogers J."/>
            <person name="Katze M.G."/>
            <person name="Bumgarner R."/>
            <person name="Weinstock G.M."/>
            <person name="Mardis E.R."/>
            <person name="Remington K.A."/>
            <person name="Strausberg R.L."/>
            <person name="Venter J.C."/>
            <person name="Wilson R.K."/>
            <person name="Batzer M.A."/>
            <person name="Bustamante C.D."/>
            <person name="Eichler E.E."/>
            <person name="Hahn M.W."/>
            <person name="Hardison R.C."/>
            <person name="Makova K.D."/>
            <person name="Miller W."/>
            <person name="Milosavljevic A."/>
            <person name="Palermo R.E."/>
            <person name="Siepel A."/>
            <person name="Sikela J.M."/>
            <person name="Attaway T."/>
            <person name="Bell S."/>
            <person name="Bernard K.E."/>
            <person name="Buhay C.J."/>
            <person name="Chandrabose M.N."/>
            <person name="Dao M."/>
            <person name="Davis C."/>
            <person name="Delehaunty K.D."/>
            <person name="Ding Y."/>
            <person name="Dinh H.H."/>
            <person name="Dugan-Rocha S."/>
            <person name="Fulton L.A."/>
            <person name="Gabisi R.A."/>
            <person name="Garner T.T."/>
            <person name="Godfrey J."/>
            <person name="Hawes A.C."/>
            <person name="Hernandez J."/>
            <person name="Hines S."/>
            <person name="Holder M."/>
            <person name="Hume J."/>
            <person name="Jhangiani S.N."/>
            <person name="Joshi V."/>
            <person name="Khan Z.M."/>
            <person name="Kirkness E.F."/>
            <person name="Cree A."/>
            <person name="Fowler R.G."/>
            <person name="Lee S."/>
            <person name="Lewis L.R."/>
            <person name="Li Z."/>
            <person name="Liu Y.-S."/>
            <person name="Moore S.M."/>
            <person name="Muzny D."/>
            <person name="Nazareth L.V."/>
            <person name="Ngo D.N."/>
            <person name="Okwuonu G.O."/>
            <person name="Pai G."/>
            <person name="Parker D."/>
            <person name="Paul H.A."/>
            <person name="Pfannkoch C."/>
            <person name="Pohl C.S."/>
            <person name="Rogers Y.-H.C."/>
            <person name="Ruiz S.J."/>
            <person name="Sabo A."/>
            <person name="Santibanez J."/>
            <person name="Schneider B.W."/>
            <person name="Smith S.M."/>
            <person name="Sodergren E."/>
            <person name="Svatek A.F."/>
            <person name="Utterback T.R."/>
            <person name="Vattathil S."/>
            <person name="Warren W."/>
            <person name="White C.S."/>
            <person name="Chinwalla A.T."/>
            <person name="Feng Y."/>
            <person name="Halpern A.L."/>
            <person name="Hillier L.W."/>
            <person name="Huang X."/>
            <person name="Minx P."/>
            <person name="Nelson J.O."/>
            <person name="Pepin K.H."/>
            <person name="Qin X."/>
            <person name="Sutton G.G."/>
            <person name="Venter E."/>
            <person name="Walenz B.P."/>
            <person name="Wallis J.W."/>
            <person name="Worley K.C."/>
            <person name="Yang S.-P."/>
            <person name="Jones S.M."/>
            <person name="Marra M.A."/>
            <person name="Rocchi M."/>
            <person name="Schein J.E."/>
            <person name="Baertsch R."/>
            <person name="Clarke L."/>
            <person name="Csuros M."/>
            <person name="Glasscock J."/>
            <person name="Harris R.A."/>
            <person name="Havlak P."/>
            <person name="Jackson A.R."/>
            <person name="Jiang H."/>
            <person name="Liu Y."/>
            <person name="Messina D.N."/>
            <person name="Shen Y."/>
            <person name="Song H.X.-Z."/>
            <person name="Wylie T."/>
            <person name="Zhang L."/>
            <person name="Birney E."/>
            <person name="Han K."/>
            <person name="Konkel M.K."/>
            <person name="Lee J."/>
            <person name="Smit A.F.A."/>
            <person name="Ullmer B."/>
            <person name="Wang H."/>
            <person name="Xing J."/>
            <person name="Burhans R."/>
            <person name="Cheng Z."/>
            <person name="Karro J.E."/>
            <person name="Ma J."/>
            <person name="Raney B."/>
            <person name="She X."/>
            <person name="Cox M.J."/>
            <person name="Demuth J.P."/>
            <person name="Dumas L.J."/>
            <person name="Han S.-G."/>
            <person name="Hopkins J."/>
            <person name="Karimpour-Fard A."/>
            <person name="Kim Y.H."/>
            <person name="Pollack J.R."/>
            <person name="Vinar T."/>
            <person name="Addo-Quaye C."/>
            <person name="Degenhardt J."/>
            <person name="Denby A."/>
            <person name="Hubisz M.J."/>
            <person name="Indap A."/>
            <person name="Kosiol C."/>
            <person name="Lahn B.T."/>
            <person name="Lawson H.A."/>
            <person name="Marklein A."/>
            <person name="Nielsen R."/>
            <person name="Vallender E.J."/>
            <person name="Clark A.G."/>
            <person name="Ferguson B."/>
            <person name="Hernandez R.D."/>
            <person name="Hirani K."/>
            <person name="Kehrer-Sawatzki H."/>
            <person name="Kolb J."/>
            <person name="Patil S."/>
            <person name="Pu L.-L."/>
            <person name="Ren Y."/>
            <person name="Smith D.G."/>
            <person name="Wheeler D.A."/>
            <person name="Schenck I."/>
            <person name="Ball E.V."/>
            <person name="Chen R."/>
            <person name="Cooper D.N."/>
            <person name="Giardine B."/>
            <person name="Hsu F."/>
            <person name="Kent W.J."/>
            <person name="Lesk A."/>
            <person name="Nelson D.L."/>
            <person name="O'brien W.E."/>
            <person name="Pruefer K."/>
            <person name="Stenson P.D."/>
            <person name="Wallace J.C."/>
            <person name="Ke H."/>
            <person name="Liu X.-M."/>
            <person name="Wang P."/>
            <person name="Xiang A.P."/>
            <person name="Yang F."/>
            <person name="Barber G.P."/>
            <person name="Haussler D."/>
            <person name="Karolchik D."/>
            <person name="Kern A.D."/>
            <person name="Kuhn R.M."/>
            <person name="Smith K.E."/>
            <person name="Zwieg A.S."/>
        </authorList>
    </citation>
    <scope>NUCLEOTIDE SEQUENCE [LARGE SCALE GENOMIC DNA]</scope>
    <source>
        <strain evidence="3">17573</strain>
    </source>
</reference>
<name>A0A5F7ZNA6_MACMU</name>
<feature type="signal peptide" evidence="1">
    <location>
        <begin position="1"/>
        <end position="29"/>
    </location>
</feature>
<dbReference type="VEuPathDB" id="HostDB:ENSMMUG00000063892"/>
<feature type="chain" id="PRO_5023888679" evidence="1">
    <location>
        <begin position="30"/>
        <end position="110"/>
    </location>
</feature>
<proteinExistence type="predicted"/>
<dbReference type="InParanoid" id="A0A5F7ZNA6"/>
<organism evidence="2 3">
    <name type="scientific">Macaca mulatta</name>
    <name type="common">Rhesus macaque</name>
    <dbReference type="NCBI Taxonomy" id="9544"/>
    <lineage>
        <taxon>Eukaryota</taxon>
        <taxon>Metazoa</taxon>
        <taxon>Chordata</taxon>
        <taxon>Craniata</taxon>
        <taxon>Vertebrata</taxon>
        <taxon>Euteleostomi</taxon>
        <taxon>Mammalia</taxon>
        <taxon>Eutheria</taxon>
        <taxon>Euarchontoglires</taxon>
        <taxon>Primates</taxon>
        <taxon>Haplorrhini</taxon>
        <taxon>Catarrhini</taxon>
        <taxon>Cercopithecidae</taxon>
        <taxon>Cercopithecinae</taxon>
        <taxon>Macaca</taxon>
    </lineage>
</organism>
<dbReference type="PANTHER" id="PTHR12138:SF152">
    <property type="entry name" value="C2H2-TYPE DOMAIN-CONTAINING PROTEIN"/>
    <property type="match status" value="1"/>
</dbReference>
<sequence>NVYLPPYVHIRTSTHFLFFIFLRWSLTLSPRIDYSGAVLAHCNLHLPGSSDSPASATPVAGITSVHHDTWLVFVFLVKTEFQHVGQVGLKLLISGDPPHLRLPKCWDYRH</sequence>
<reference evidence="2" key="4">
    <citation type="submission" date="2025-09" db="UniProtKB">
        <authorList>
            <consortium name="Ensembl"/>
        </authorList>
    </citation>
    <scope>IDENTIFICATION</scope>
    <source>
        <strain evidence="2">17573</strain>
    </source>
</reference>
<dbReference type="Bgee" id="ENSMMUG00000063892">
    <property type="expression patterns" value="Expressed in adipose tissue and 3 other cell types or tissues"/>
</dbReference>
<evidence type="ECO:0000256" key="1">
    <source>
        <dbReference type="SAM" id="SignalP"/>
    </source>
</evidence>
<dbReference type="STRING" id="9544.ENSMMUP00000066109"/>